<accession>A0AA39H4I7</accession>
<dbReference type="EMBL" id="JAUCMV010000005">
    <property type="protein sequence ID" value="KAK0398639.1"/>
    <property type="molecule type" value="Genomic_DNA"/>
</dbReference>
<organism evidence="1 2">
    <name type="scientific">Steinernema hermaphroditum</name>
    <dbReference type="NCBI Taxonomy" id="289476"/>
    <lineage>
        <taxon>Eukaryota</taxon>
        <taxon>Metazoa</taxon>
        <taxon>Ecdysozoa</taxon>
        <taxon>Nematoda</taxon>
        <taxon>Chromadorea</taxon>
        <taxon>Rhabditida</taxon>
        <taxon>Tylenchina</taxon>
        <taxon>Panagrolaimomorpha</taxon>
        <taxon>Strongyloidoidea</taxon>
        <taxon>Steinernematidae</taxon>
        <taxon>Steinernema</taxon>
    </lineage>
</organism>
<protein>
    <submittedName>
        <fullName evidence="1">Uncharacterized protein</fullName>
    </submittedName>
</protein>
<dbReference type="Proteomes" id="UP001175271">
    <property type="component" value="Unassembled WGS sequence"/>
</dbReference>
<evidence type="ECO:0000313" key="1">
    <source>
        <dbReference type="EMBL" id="KAK0398639.1"/>
    </source>
</evidence>
<dbReference type="AlphaFoldDB" id="A0AA39H4I7"/>
<comment type="caution">
    <text evidence="1">The sequence shown here is derived from an EMBL/GenBank/DDBJ whole genome shotgun (WGS) entry which is preliminary data.</text>
</comment>
<sequence length="74" mass="8535">MAIETTPFTENRFHKNPSFLDWMKSFAFIEVPTTKYRSLFTQQSSATHQATISSTFSDDADEISRNFARPTDHT</sequence>
<name>A0AA39H4I7_9BILA</name>
<reference evidence="1" key="1">
    <citation type="submission" date="2023-06" db="EMBL/GenBank/DDBJ databases">
        <title>Genomic analysis of the entomopathogenic nematode Steinernema hermaphroditum.</title>
        <authorList>
            <person name="Schwarz E.M."/>
            <person name="Heppert J.K."/>
            <person name="Baniya A."/>
            <person name="Schwartz H.T."/>
            <person name="Tan C.-H."/>
            <person name="Antoshechkin I."/>
            <person name="Sternberg P.W."/>
            <person name="Goodrich-Blair H."/>
            <person name="Dillman A.R."/>
        </authorList>
    </citation>
    <scope>NUCLEOTIDE SEQUENCE</scope>
    <source>
        <strain evidence="1">PS9179</strain>
        <tissue evidence="1">Whole animal</tissue>
    </source>
</reference>
<keyword evidence="2" id="KW-1185">Reference proteome</keyword>
<evidence type="ECO:0000313" key="2">
    <source>
        <dbReference type="Proteomes" id="UP001175271"/>
    </source>
</evidence>
<gene>
    <name evidence="1" type="ORF">QR680_002687</name>
</gene>
<proteinExistence type="predicted"/>